<sequence length="202" mass="21920">MTGTPAMVRGPAAVAGAPRLDYVYRADTRSMDSLKNGFVPRYDLMSVDDLRELVRVFAGVKTLADSALGSHIRLRPTGPFNGPLMDALGKENSGASLNALDLHRHIIQANPRGPWVSADPDKACGGYAGGRSIYRIDMRYMRAVPWREAVPGAKGGRMWPHLLIDGRTVDDAKHFALHASIGATREVTFLGTIPAEWITLVA</sequence>
<dbReference type="Proteomes" id="UP001528850">
    <property type="component" value="Unassembled WGS sequence"/>
</dbReference>
<dbReference type="EMBL" id="JARJJS010000001">
    <property type="protein sequence ID" value="MDF4023954.1"/>
    <property type="molecule type" value="Genomic_DNA"/>
</dbReference>
<comment type="caution">
    <text evidence="1">The sequence shown here is derived from an EMBL/GenBank/DDBJ whole genome shotgun (WGS) entry which is preliminary data.</text>
</comment>
<accession>A0ABT6B7L4</accession>
<proteinExistence type="predicted"/>
<organism evidence="1 2">
    <name type="scientific">Luteibacter sahnii</name>
    <dbReference type="NCBI Taxonomy" id="3021977"/>
    <lineage>
        <taxon>Bacteria</taxon>
        <taxon>Pseudomonadati</taxon>
        <taxon>Pseudomonadota</taxon>
        <taxon>Gammaproteobacteria</taxon>
        <taxon>Lysobacterales</taxon>
        <taxon>Rhodanobacteraceae</taxon>
        <taxon>Luteibacter</taxon>
    </lineage>
</organism>
<reference evidence="1 2" key="1">
    <citation type="journal article" date="2024" name="Curr. Microbiol.">
        <title>Luteibacter sahnii sp. nov., A Novel Yellow-Colored Xanthomonadin Pigment Producing Probiotic Bacterium from Healthy Rice Seed Microbiome.</title>
        <authorList>
            <person name="Jaiswal G."/>
            <person name="Rana R."/>
            <person name="Nayak P.K."/>
            <person name="Chouhan R."/>
            <person name="Gandhi S.G."/>
            <person name="Patel H.K."/>
            <person name="Patil P.B."/>
        </authorList>
    </citation>
    <scope>NUCLEOTIDE SEQUENCE [LARGE SCALE GENOMIC DNA]</scope>
    <source>
        <strain evidence="1 2">PPL201</strain>
    </source>
</reference>
<evidence type="ECO:0000313" key="2">
    <source>
        <dbReference type="Proteomes" id="UP001528850"/>
    </source>
</evidence>
<name>A0ABT6B7L4_9GAMM</name>
<keyword evidence="2" id="KW-1185">Reference proteome</keyword>
<protein>
    <submittedName>
        <fullName evidence="1">Uncharacterized protein</fullName>
    </submittedName>
</protein>
<evidence type="ECO:0000313" key="1">
    <source>
        <dbReference type="EMBL" id="MDF4023954.1"/>
    </source>
</evidence>
<gene>
    <name evidence="1" type="ORF">P3W24_03055</name>
</gene>